<sequence length="308" mass="33984">MLNCSPENSHRELTGEEVDILVRSNKKVKQDELSSNQPGSMKDVMNVDEKSNQNDQEGHGGGIPVVVIKDTPTVSQIPQTGSYRDSLMKFGTQGETANHSTGTEDEIDDFDDLFDELEDDTLVEGQEDDPPNPTIFTTKEEIREWAQPWRGSLIVKLMGKKGKGSSSQPSSSMVKDINQGSTTKGKENEKSGSRFEIPESLDMETEATREQEVNKSIKARAMSNDKQSSKSQVNNGLRSKRVHGGVKAVLGIKVKPNKVVKEDGRKSTKTKAIIINEVSNKKAQIKDNTISKEGQLHNSSQEIQNVKT</sequence>
<evidence type="ECO:0000256" key="1">
    <source>
        <dbReference type="SAM" id="MobiDB-lite"/>
    </source>
</evidence>
<proteinExistence type="predicted"/>
<gene>
    <name evidence="2" type="ORF">G2W53_018200</name>
</gene>
<dbReference type="EMBL" id="JAAIUW010000006">
    <property type="protein sequence ID" value="KAF7827036.1"/>
    <property type="molecule type" value="Genomic_DNA"/>
</dbReference>
<feature type="region of interest" description="Disordered" evidence="1">
    <location>
        <begin position="286"/>
        <end position="308"/>
    </location>
</feature>
<reference evidence="2" key="1">
    <citation type="submission" date="2020-09" db="EMBL/GenBank/DDBJ databases">
        <title>Genome-Enabled Discovery of Anthraquinone Biosynthesis in Senna tora.</title>
        <authorList>
            <person name="Kang S.-H."/>
            <person name="Pandey R.P."/>
            <person name="Lee C.-M."/>
            <person name="Sim J.-S."/>
            <person name="Jeong J.-T."/>
            <person name="Choi B.-S."/>
            <person name="Jung M."/>
            <person name="Ginzburg D."/>
            <person name="Zhao K."/>
            <person name="Won S.Y."/>
            <person name="Oh T.-J."/>
            <person name="Yu Y."/>
            <person name="Kim N.-H."/>
            <person name="Lee O.R."/>
            <person name="Lee T.-H."/>
            <person name="Bashyal P."/>
            <person name="Kim T.-S."/>
            <person name="Lee W.-H."/>
            <person name="Kawkins C."/>
            <person name="Kim C.-K."/>
            <person name="Kim J.S."/>
            <person name="Ahn B.O."/>
            <person name="Rhee S.Y."/>
            <person name="Sohng J.K."/>
        </authorList>
    </citation>
    <scope>NUCLEOTIDE SEQUENCE</scope>
    <source>
        <tissue evidence="2">Leaf</tissue>
    </source>
</reference>
<organism evidence="2 3">
    <name type="scientific">Senna tora</name>
    <dbReference type="NCBI Taxonomy" id="362788"/>
    <lineage>
        <taxon>Eukaryota</taxon>
        <taxon>Viridiplantae</taxon>
        <taxon>Streptophyta</taxon>
        <taxon>Embryophyta</taxon>
        <taxon>Tracheophyta</taxon>
        <taxon>Spermatophyta</taxon>
        <taxon>Magnoliopsida</taxon>
        <taxon>eudicotyledons</taxon>
        <taxon>Gunneridae</taxon>
        <taxon>Pentapetalae</taxon>
        <taxon>rosids</taxon>
        <taxon>fabids</taxon>
        <taxon>Fabales</taxon>
        <taxon>Fabaceae</taxon>
        <taxon>Caesalpinioideae</taxon>
        <taxon>Cassia clade</taxon>
        <taxon>Senna</taxon>
    </lineage>
</organism>
<protein>
    <submittedName>
        <fullName evidence="2">Uncharacterized protein</fullName>
    </submittedName>
</protein>
<feature type="compositionally biased region" description="Basic and acidic residues" evidence="1">
    <location>
        <begin position="206"/>
        <end position="215"/>
    </location>
</feature>
<dbReference type="AlphaFoldDB" id="A0A834TUH4"/>
<keyword evidence="3" id="KW-1185">Reference proteome</keyword>
<accession>A0A834TUH4</accession>
<name>A0A834TUH4_9FABA</name>
<feature type="region of interest" description="Disordered" evidence="1">
    <location>
        <begin position="26"/>
        <end position="65"/>
    </location>
</feature>
<evidence type="ECO:0000313" key="3">
    <source>
        <dbReference type="Proteomes" id="UP000634136"/>
    </source>
</evidence>
<comment type="caution">
    <text evidence="2">The sequence shown here is derived from an EMBL/GenBank/DDBJ whole genome shotgun (WGS) entry which is preliminary data.</text>
</comment>
<feature type="compositionally biased region" description="Basic and acidic residues" evidence="1">
    <location>
        <begin position="45"/>
        <end position="58"/>
    </location>
</feature>
<feature type="compositionally biased region" description="Basic and acidic residues" evidence="1">
    <location>
        <begin position="184"/>
        <end position="197"/>
    </location>
</feature>
<feature type="region of interest" description="Disordered" evidence="1">
    <location>
        <begin position="160"/>
        <end position="244"/>
    </location>
</feature>
<evidence type="ECO:0000313" key="2">
    <source>
        <dbReference type="EMBL" id="KAF7827036.1"/>
    </source>
</evidence>
<feature type="compositionally biased region" description="Polar residues" evidence="1">
    <location>
        <begin position="224"/>
        <end position="237"/>
    </location>
</feature>
<dbReference type="Proteomes" id="UP000634136">
    <property type="component" value="Unassembled WGS sequence"/>
</dbReference>